<dbReference type="EMBL" id="PP511444">
    <property type="protein sequence ID" value="XCD04326.1"/>
    <property type="molecule type" value="Genomic_DNA"/>
</dbReference>
<evidence type="ECO:0000313" key="3">
    <source>
        <dbReference type="EMBL" id="XCD08473.1"/>
    </source>
</evidence>
<reference evidence="2" key="1">
    <citation type="submission" date="2024-03" db="EMBL/GenBank/DDBJ databases">
        <title>Diverse circular DNA viruses in blood, oral, and fecal samples of captive lemurs.</title>
        <authorList>
            <person name="Paietta E.N."/>
            <person name="Kraberger S."/>
            <person name="Lund M.C."/>
            <person name="Custer J.M."/>
            <person name="Vargas K.M."/>
            <person name="Ehmke E.E."/>
            <person name="Yoder A.D."/>
            <person name="Varsani A."/>
        </authorList>
    </citation>
    <scope>NUCLEOTIDE SEQUENCE</scope>
    <source>
        <strain evidence="2">Duke_22FF_2039</strain>
        <strain evidence="3">Duke_30FF_1314</strain>
    </source>
</reference>
<organism evidence="2">
    <name type="scientific">Dulem virus 240</name>
    <dbReference type="NCBI Taxonomy" id="3145717"/>
    <lineage>
        <taxon>Viruses</taxon>
        <taxon>Monodnaviria</taxon>
        <taxon>Sangervirae</taxon>
        <taxon>Phixviricota</taxon>
        <taxon>Malgrandaviricetes</taxon>
        <taxon>Petitvirales</taxon>
        <taxon>Microviridae</taxon>
        <taxon>Microvirus</taxon>
    </lineage>
</organism>
<evidence type="ECO:0000313" key="2">
    <source>
        <dbReference type="EMBL" id="XCD04326.1"/>
    </source>
</evidence>
<dbReference type="EMBL" id="PP511877">
    <property type="protein sequence ID" value="XCD08473.1"/>
    <property type="molecule type" value="Genomic_DNA"/>
</dbReference>
<sequence>MCLNPVQILNPNFRATTKYANLSCTQFKYIYVPCGHCAECLRLKQSYLIQRFREQCKGYFAIFITLTYQDSMIPFIDDSNGERHYYADFRDVQLMFKRIRKDHLFPEFKYFLTSEFGGTTHRPHFHAIIFVKREAGMTDEDGIRLASDFEQLIFTQWKRNVGKSTKYPIYKPLCQFVKNRQGNATWDCHLCVSYKGENSDYSDVMYYVSKYCLKYDEWYERYRHYLWHNLPEDEYNSLLRVIRPRFTTSKHFGISDFTKEDIADMLDFSMQGPKMAVYVNPDGSTFPMSPYYKRRYMTVSQKAFFILHNPNVFRKDEDVSKPALEAVLDASMFAPVIDLPKRRAVQKKFDKMRQRIYHKPSEVDSVLVLPLLTTL</sequence>
<feature type="domain" description="Replication-associated protein ORF2/G2P" evidence="1">
    <location>
        <begin position="62"/>
        <end position="168"/>
    </location>
</feature>
<protein>
    <submittedName>
        <fullName evidence="2">Replication initiator protein</fullName>
    </submittedName>
</protein>
<name>A0AAU8AXL0_9VIRU</name>
<dbReference type="InterPro" id="IPR056906">
    <property type="entry name" value="ORF2/G2P_dom"/>
</dbReference>
<accession>A0AAU8AXL0</accession>
<proteinExistence type="predicted"/>
<dbReference type="Pfam" id="PF23343">
    <property type="entry name" value="REP_ORF2-G2P"/>
    <property type="match status" value="1"/>
</dbReference>
<evidence type="ECO:0000259" key="1">
    <source>
        <dbReference type="Pfam" id="PF23343"/>
    </source>
</evidence>